<evidence type="ECO:0008006" key="5">
    <source>
        <dbReference type="Google" id="ProtNLM"/>
    </source>
</evidence>
<feature type="region of interest" description="Disordered" evidence="1">
    <location>
        <begin position="506"/>
        <end position="587"/>
    </location>
</feature>
<keyword evidence="4" id="KW-1185">Reference proteome</keyword>
<dbReference type="PANTHER" id="PTHR38166:SF1">
    <property type="entry name" value="C2H2-TYPE DOMAIN-CONTAINING PROTEIN"/>
    <property type="match status" value="1"/>
</dbReference>
<feature type="compositionally biased region" description="Polar residues" evidence="1">
    <location>
        <begin position="411"/>
        <end position="422"/>
    </location>
</feature>
<feature type="region of interest" description="Disordered" evidence="1">
    <location>
        <begin position="986"/>
        <end position="1046"/>
    </location>
</feature>
<feature type="compositionally biased region" description="Polar residues" evidence="1">
    <location>
        <begin position="842"/>
        <end position="858"/>
    </location>
</feature>
<dbReference type="EMBL" id="ADBL01001744">
    <property type="status" value="NOT_ANNOTATED_CDS"/>
    <property type="molecule type" value="Genomic_DNA"/>
</dbReference>
<reference evidence="3" key="4">
    <citation type="journal article" date="2015" name="G3 (Bethesda)">
        <title>Genome sequences of three phytopathogenic species of the Magnaporthaceae family of fungi.</title>
        <authorList>
            <person name="Okagaki L.H."/>
            <person name="Nunes C.C."/>
            <person name="Sailsbery J."/>
            <person name="Clay B."/>
            <person name="Brown D."/>
            <person name="John T."/>
            <person name="Oh Y."/>
            <person name="Young N."/>
            <person name="Fitzgerald M."/>
            <person name="Haas B.J."/>
            <person name="Zeng Q."/>
            <person name="Young S."/>
            <person name="Adiconis X."/>
            <person name="Fan L."/>
            <person name="Levin J.Z."/>
            <person name="Mitchell T.K."/>
            <person name="Okubara P.A."/>
            <person name="Farman M.L."/>
            <person name="Kohn L.M."/>
            <person name="Birren B."/>
            <person name="Ma L.-J."/>
            <person name="Dean R.A."/>
        </authorList>
    </citation>
    <scope>NUCLEOTIDE SEQUENCE</scope>
    <source>
        <strain evidence="3">ATCC 64411 / 73-15</strain>
    </source>
</reference>
<dbReference type="PANTHER" id="PTHR38166">
    <property type="entry name" value="C2H2-TYPE DOMAIN-CONTAINING PROTEIN-RELATED"/>
    <property type="match status" value="1"/>
</dbReference>
<reference evidence="2" key="1">
    <citation type="submission" date="2010-05" db="EMBL/GenBank/DDBJ databases">
        <title>The Genome Sequence of Magnaporthe poae strain ATCC 64411.</title>
        <authorList>
            <consortium name="The Broad Institute Genome Sequencing Platform"/>
            <consortium name="Broad Institute Genome Sequencing Center for Infectious Disease"/>
            <person name="Ma L.-J."/>
            <person name="Dead R."/>
            <person name="Young S."/>
            <person name="Zeng Q."/>
            <person name="Koehrsen M."/>
            <person name="Alvarado L."/>
            <person name="Berlin A."/>
            <person name="Chapman S.B."/>
            <person name="Chen Z."/>
            <person name="Freedman E."/>
            <person name="Gellesch M."/>
            <person name="Goldberg J."/>
            <person name="Griggs A."/>
            <person name="Gujja S."/>
            <person name="Heilman E.R."/>
            <person name="Heiman D."/>
            <person name="Hepburn T."/>
            <person name="Howarth C."/>
            <person name="Jen D."/>
            <person name="Larson L."/>
            <person name="Mehta T."/>
            <person name="Neiman D."/>
            <person name="Pearson M."/>
            <person name="Roberts A."/>
            <person name="Saif S."/>
            <person name="Shea T."/>
            <person name="Shenoy N."/>
            <person name="Sisk P."/>
            <person name="Stolte C."/>
            <person name="Sykes S."/>
            <person name="Walk T."/>
            <person name="White J."/>
            <person name="Yandava C."/>
            <person name="Haas B."/>
            <person name="Nusbaum C."/>
            <person name="Birren B."/>
        </authorList>
    </citation>
    <scope>NUCLEOTIDE SEQUENCE</scope>
    <source>
        <strain evidence="2">ATCC 64411</strain>
    </source>
</reference>
<evidence type="ECO:0000256" key="1">
    <source>
        <dbReference type="SAM" id="MobiDB-lite"/>
    </source>
</evidence>
<feature type="region of interest" description="Disordered" evidence="1">
    <location>
        <begin position="882"/>
        <end position="937"/>
    </location>
</feature>
<protein>
    <recommendedName>
        <fullName evidence="5">C2H2-type domain-containing protein</fullName>
    </recommendedName>
</protein>
<reference evidence="2" key="3">
    <citation type="submission" date="2011-03" db="EMBL/GenBank/DDBJ databases">
        <title>Annotation of Magnaporthe poae ATCC 64411.</title>
        <authorList>
            <person name="Ma L.-J."/>
            <person name="Dead R."/>
            <person name="Young S.K."/>
            <person name="Zeng Q."/>
            <person name="Gargeya S."/>
            <person name="Fitzgerald M."/>
            <person name="Haas B."/>
            <person name="Abouelleil A."/>
            <person name="Alvarado L."/>
            <person name="Arachchi H.M."/>
            <person name="Berlin A."/>
            <person name="Brown A."/>
            <person name="Chapman S.B."/>
            <person name="Chen Z."/>
            <person name="Dunbar C."/>
            <person name="Freedman E."/>
            <person name="Gearin G."/>
            <person name="Gellesch M."/>
            <person name="Goldberg J."/>
            <person name="Griggs A."/>
            <person name="Gujja S."/>
            <person name="Heiman D."/>
            <person name="Howarth C."/>
            <person name="Larson L."/>
            <person name="Lui A."/>
            <person name="MacDonald P.J.P."/>
            <person name="Mehta T."/>
            <person name="Montmayeur A."/>
            <person name="Murphy C."/>
            <person name="Neiman D."/>
            <person name="Pearson M."/>
            <person name="Priest M."/>
            <person name="Roberts A."/>
            <person name="Saif S."/>
            <person name="Shea T."/>
            <person name="Shenoy N."/>
            <person name="Sisk P."/>
            <person name="Stolte C."/>
            <person name="Sykes S."/>
            <person name="Yandava C."/>
            <person name="Wortman J."/>
            <person name="Nusbaum C."/>
            <person name="Birren B."/>
        </authorList>
    </citation>
    <scope>NUCLEOTIDE SEQUENCE</scope>
    <source>
        <strain evidence="2">ATCC 64411</strain>
    </source>
</reference>
<accession>A0A0C4E431</accession>
<sequence>MPDYGDEDRWYPEPARDQTTKDASLGLEGLPFRTKPAVANEDAQNQTGPSPAPVVAAVVATDRPPSPPASVALLGNASPREDLGVGTRKRSRYEMKKSTAGPLIIPGPRISASRIGVNDDQASFSTLPRTDTLTSVSTESTGTPITPLRRSNTEFSTSSITTVDTSATSPTGSCDTRLEYMYQAPPSLISLNPHAHITTSSAATPEFGSVVSDAKAPMKSSMSSKAQDVFGPDPKSERSVRWADMETPKPLAPRKTMPISQGLGESSIEAPKPLVSHGTFPITAQELTACAADVSSSLLRGASPGTEKAITDASGPKRPPTRTLSLTQLRVAMMEAGLSGEAESEDRVIKFIQACQSQTVRGMTESEVAAGDAVMASNHPIGPEFAQPRTPERSMASAAASTPTPEREGSPTAQWTPSTSSDEGSDQDVYSSVMCEELGEKSQDQFIHNIYAVILQHTPGAVLDELDQSLKELAVRCVERAANLAQTSLNKRASAVAAAAAAAEFSGDSLQQNNEPSPCDGPSSTHPANADGNGASFGQGQAQSNPRKRPNDSLEEDSDDDGSSQGDGSGKDDQGGGTRAKKTRTGGILSGAKLMSCPYRKRNPLRFNIRDHESCATQGHADMARLKRHIKIFHDSEQGKVICKRCRTVFKTDDALERHQTQDKSCNLREKVVNTDPENGITKEIEARINDRKKGVKVDTWEALWGLLFPQDIRHGKTVPKSDFVPPVELFEVRHEFDLGDGEVPPLKSMREDCQRYVERKFDICINDPTKKRERQGDAHVDVPRPVSATNSLPVFGSAGAPAAPPQHSFATPLRQIRTAPLGQPRLLQQLTPELTPVTAFPSHTTPESPSGNRQNYNGDGKLRTHHGSPPLPSRIIVGMGAPPPSKYTATSNLAPQSTPPLPPLAPRLDSTAKAKEKAASSALQVMPSPPTAAATNSYQSHVNGMVHNNTNCGLNLINSSIMAGEMSDGRSQMDDWPGMIGASNTMSPVAAGKQPEGRMMRRQSSSADTAIYNPNASPPQQQQQQPGSYTPDMNGEQVDSGDGSGLLVRYASGGVADMTNNAAMFSPSQVLVSTAAPTTMAMVTASSCPSFPIPAGCDEPFAPMPSNAIPVDPFDDFFSSLGPGVDVGGGPAVTSEGDMDFSGMSEFMPGVDQPSAHAHAQPQNDGMVDDMEFTPGWPNAGARPSGF</sequence>
<dbReference type="OrthoDB" id="610608at2759"/>
<dbReference type="eggNOG" id="ENOG502TC9C">
    <property type="taxonomic scope" value="Eukaryota"/>
</dbReference>
<feature type="compositionally biased region" description="Polar residues" evidence="1">
    <location>
        <begin position="536"/>
        <end position="545"/>
    </location>
</feature>
<dbReference type="EnsemblFungi" id="MAPG_07219T0">
    <property type="protein sequence ID" value="MAPG_07219T0"/>
    <property type="gene ID" value="MAPG_07219"/>
</dbReference>
<feature type="compositionally biased region" description="Acidic residues" evidence="1">
    <location>
        <begin position="553"/>
        <end position="562"/>
    </location>
</feature>
<feature type="region of interest" description="Disordered" evidence="1">
    <location>
        <begin position="1153"/>
        <end position="1188"/>
    </location>
</feature>
<dbReference type="EMBL" id="GL876971">
    <property type="protein sequence ID" value="KLU88232.1"/>
    <property type="molecule type" value="Genomic_DNA"/>
</dbReference>
<feature type="region of interest" description="Disordered" evidence="1">
    <location>
        <begin position="376"/>
        <end position="429"/>
    </location>
</feature>
<feature type="compositionally biased region" description="Basic and acidic residues" evidence="1">
    <location>
        <begin position="7"/>
        <end position="20"/>
    </location>
</feature>
<evidence type="ECO:0000313" key="4">
    <source>
        <dbReference type="Proteomes" id="UP000011715"/>
    </source>
</evidence>
<evidence type="ECO:0000313" key="2">
    <source>
        <dbReference type="EMBL" id="KLU88232.1"/>
    </source>
</evidence>
<organism evidence="3 4">
    <name type="scientific">Magnaporthiopsis poae (strain ATCC 64411 / 73-15)</name>
    <name type="common">Kentucky bluegrass fungus</name>
    <name type="synonym">Magnaporthe poae</name>
    <dbReference type="NCBI Taxonomy" id="644358"/>
    <lineage>
        <taxon>Eukaryota</taxon>
        <taxon>Fungi</taxon>
        <taxon>Dikarya</taxon>
        <taxon>Ascomycota</taxon>
        <taxon>Pezizomycotina</taxon>
        <taxon>Sordariomycetes</taxon>
        <taxon>Sordariomycetidae</taxon>
        <taxon>Magnaporthales</taxon>
        <taxon>Magnaporthaceae</taxon>
        <taxon>Magnaporthiopsis</taxon>
    </lineage>
</organism>
<proteinExistence type="predicted"/>
<feature type="compositionally biased region" description="Polar residues" evidence="1">
    <location>
        <begin position="1003"/>
        <end position="1016"/>
    </location>
</feature>
<dbReference type="VEuPathDB" id="FungiDB:MAPG_07219"/>
<feature type="region of interest" description="Disordered" evidence="1">
    <location>
        <begin position="303"/>
        <end position="322"/>
    </location>
</feature>
<dbReference type="Proteomes" id="UP000011715">
    <property type="component" value="Unassembled WGS sequence"/>
</dbReference>
<reference evidence="3" key="5">
    <citation type="submission" date="2015-06" db="UniProtKB">
        <authorList>
            <consortium name="EnsemblFungi"/>
        </authorList>
    </citation>
    <scope>IDENTIFICATION</scope>
    <source>
        <strain evidence="3">ATCC 64411</strain>
    </source>
</reference>
<dbReference type="AlphaFoldDB" id="A0A0C4E431"/>
<feature type="region of interest" description="Disordered" evidence="1">
    <location>
        <begin position="133"/>
        <end position="171"/>
    </location>
</feature>
<feature type="region of interest" description="Disordered" evidence="1">
    <location>
        <begin position="218"/>
        <end position="240"/>
    </location>
</feature>
<feature type="region of interest" description="Disordered" evidence="1">
    <location>
        <begin position="838"/>
        <end position="870"/>
    </location>
</feature>
<gene>
    <name evidence="2" type="ORF">MAPG_07219</name>
</gene>
<evidence type="ECO:0000313" key="3">
    <source>
        <dbReference type="EnsemblFungi" id="MAPG_07219T0"/>
    </source>
</evidence>
<reference evidence="4" key="2">
    <citation type="submission" date="2010-05" db="EMBL/GenBank/DDBJ databases">
        <title>The genome sequence of Magnaporthe poae strain ATCC 64411.</title>
        <authorList>
            <person name="Ma L.-J."/>
            <person name="Dead R."/>
            <person name="Young S."/>
            <person name="Zeng Q."/>
            <person name="Koehrsen M."/>
            <person name="Alvarado L."/>
            <person name="Berlin A."/>
            <person name="Chapman S.B."/>
            <person name="Chen Z."/>
            <person name="Freedman E."/>
            <person name="Gellesch M."/>
            <person name="Goldberg J."/>
            <person name="Griggs A."/>
            <person name="Gujja S."/>
            <person name="Heilman E.R."/>
            <person name="Heiman D."/>
            <person name="Hepburn T."/>
            <person name="Howarth C."/>
            <person name="Jen D."/>
            <person name="Larson L."/>
            <person name="Mehta T."/>
            <person name="Neiman D."/>
            <person name="Pearson M."/>
            <person name="Roberts A."/>
            <person name="Saif S."/>
            <person name="Shea T."/>
            <person name="Shenoy N."/>
            <person name="Sisk P."/>
            <person name="Stolte C."/>
            <person name="Sykes S."/>
            <person name="Walk T."/>
            <person name="White J."/>
            <person name="Yandava C."/>
            <person name="Haas B."/>
            <person name="Nusbaum C."/>
            <person name="Birren B."/>
        </authorList>
    </citation>
    <scope>NUCLEOTIDE SEQUENCE [LARGE SCALE GENOMIC DNA]</scope>
    <source>
        <strain evidence="4">ATCC 64411 / 73-15</strain>
    </source>
</reference>
<dbReference type="EMBL" id="ADBL01001743">
    <property type="status" value="NOT_ANNOTATED_CDS"/>
    <property type="molecule type" value="Genomic_DNA"/>
</dbReference>
<dbReference type="STRING" id="644358.A0A0C4E431"/>
<feature type="region of interest" description="Disordered" evidence="1">
    <location>
        <begin position="1"/>
        <end position="95"/>
    </location>
</feature>
<name>A0A0C4E431_MAGP6</name>
<feature type="compositionally biased region" description="Polar residues" evidence="1">
    <location>
        <begin position="508"/>
        <end position="527"/>
    </location>
</feature>